<dbReference type="AlphaFoldDB" id="A0A7S8C4N2"/>
<dbReference type="Pfam" id="PF00496">
    <property type="entry name" value="SBP_bac_5"/>
    <property type="match status" value="1"/>
</dbReference>
<dbReference type="GO" id="GO:0030288">
    <property type="term" value="C:outer membrane-bounded periplasmic space"/>
    <property type="evidence" value="ECO:0007669"/>
    <property type="project" value="UniProtKB-ARBA"/>
</dbReference>
<evidence type="ECO:0000256" key="2">
    <source>
        <dbReference type="ARBA" id="ARBA00005695"/>
    </source>
</evidence>
<dbReference type="PIRSF" id="PIRSF002741">
    <property type="entry name" value="MppA"/>
    <property type="match status" value="1"/>
</dbReference>
<dbReference type="GO" id="GO:1904680">
    <property type="term" value="F:peptide transmembrane transporter activity"/>
    <property type="evidence" value="ECO:0007669"/>
    <property type="project" value="TreeGrafter"/>
</dbReference>
<dbReference type="PANTHER" id="PTHR30290:SF9">
    <property type="entry name" value="OLIGOPEPTIDE-BINDING PROTEIN APPA"/>
    <property type="match status" value="1"/>
</dbReference>
<dbReference type="PANTHER" id="PTHR30290">
    <property type="entry name" value="PERIPLASMIC BINDING COMPONENT OF ABC TRANSPORTER"/>
    <property type="match status" value="1"/>
</dbReference>
<dbReference type="InterPro" id="IPR030678">
    <property type="entry name" value="Peptide/Ni-bd"/>
</dbReference>
<dbReference type="Gene3D" id="3.90.76.10">
    <property type="entry name" value="Dipeptide-binding Protein, Domain 1"/>
    <property type="match status" value="1"/>
</dbReference>
<dbReference type="EMBL" id="CP058214">
    <property type="protein sequence ID" value="QPC43252.1"/>
    <property type="molecule type" value="Genomic_DNA"/>
</dbReference>
<gene>
    <name evidence="7" type="ORF">HW532_11455</name>
</gene>
<keyword evidence="4 5" id="KW-0732">Signal</keyword>
<dbReference type="SUPFAM" id="SSF53850">
    <property type="entry name" value="Periplasmic binding protein-like II"/>
    <property type="match status" value="1"/>
</dbReference>
<dbReference type="GO" id="GO:0043190">
    <property type="term" value="C:ATP-binding cassette (ABC) transporter complex"/>
    <property type="evidence" value="ECO:0007669"/>
    <property type="project" value="InterPro"/>
</dbReference>
<comment type="similarity">
    <text evidence="2">Belongs to the bacterial solute-binding protein 5 family.</text>
</comment>
<evidence type="ECO:0000256" key="4">
    <source>
        <dbReference type="ARBA" id="ARBA00022729"/>
    </source>
</evidence>
<feature type="domain" description="Solute-binding protein family 5" evidence="6">
    <location>
        <begin position="75"/>
        <end position="430"/>
    </location>
</feature>
<dbReference type="Proteomes" id="UP000593594">
    <property type="component" value="Chromosome"/>
</dbReference>
<evidence type="ECO:0000256" key="3">
    <source>
        <dbReference type="ARBA" id="ARBA00022448"/>
    </source>
</evidence>
<evidence type="ECO:0000256" key="1">
    <source>
        <dbReference type="ARBA" id="ARBA00004418"/>
    </source>
</evidence>
<dbReference type="RefSeq" id="WP_213160614.1">
    <property type="nucleotide sequence ID" value="NZ_CP058214.1"/>
</dbReference>
<evidence type="ECO:0000256" key="5">
    <source>
        <dbReference type="SAM" id="SignalP"/>
    </source>
</evidence>
<sequence>MFNRPDFRSLAGRIGLAVALAAGLPALAAAQSVTIVREVDSNNYDPHKSTARAASEVLFMMGDTLVALDPDMKTIAPGLAESWEVSEDGKTYTFHLRDDVKFCDGKPMTAEDVVYSFTRWQDPETKSPVAWRAGPLEEVVAVDDHTVEYRMSAPYSELLYQLSQSFATIIDKDNVEALGEDFGVTGFNGTGPFCWGEWTPRNKMVLTRHDDYVWGPSFYETTGPASVEEIVWQIVPEENTRTVAVLTGQSQITQYVPYIALEQLRAAPNAEVVQSDAAFWTYFFGFKIDKPTVNDAAVRQAINLAVNQEAMAEDLFFGEVQPAYSYVSQDALDWNHAIDGELLKYDPEKAAQILDEAGWTVGADGIREKDGVKLQPLAYVFAGSTWQKISEYVQAELRKVGIDLQLQPFDATIAWGKLATQEFDVFGMSFPYISSGDALNLYFRSENMPTPNRMNWDDQETDDLLEAGLTATDEAVRAESYGEVLKKVHEAAVWLPLYHEPMTIAQSSELKTVTPHNLYGCGLYKGLGIAYKE</sequence>
<organism evidence="7 8">
    <name type="scientific">Kaustia mangrovi</name>
    <dbReference type="NCBI Taxonomy" id="2593653"/>
    <lineage>
        <taxon>Bacteria</taxon>
        <taxon>Pseudomonadati</taxon>
        <taxon>Pseudomonadota</taxon>
        <taxon>Alphaproteobacteria</taxon>
        <taxon>Hyphomicrobiales</taxon>
        <taxon>Parvibaculaceae</taxon>
        <taxon>Kaustia</taxon>
    </lineage>
</organism>
<evidence type="ECO:0000313" key="8">
    <source>
        <dbReference type="Proteomes" id="UP000593594"/>
    </source>
</evidence>
<reference evidence="7 8" key="1">
    <citation type="submission" date="2020-06" db="EMBL/GenBank/DDBJ databases">
        <title>Genome sequence of 2 isolates from Red Sea Mangroves.</title>
        <authorList>
            <person name="Sefrji F."/>
            <person name="Michoud G."/>
            <person name="Merlino G."/>
            <person name="Daffonchio D."/>
        </authorList>
    </citation>
    <scope>NUCLEOTIDE SEQUENCE [LARGE SCALE GENOMIC DNA]</scope>
    <source>
        <strain evidence="7 8">R1DC25</strain>
    </source>
</reference>
<name>A0A7S8C4N2_9HYPH</name>
<proteinExistence type="inferred from homology"/>
<dbReference type="CDD" id="cd08492">
    <property type="entry name" value="PBP2_NikA_DppA_OppA_like_15"/>
    <property type="match status" value="1"/>
</dbReference>
<dbReference type="Gene3D" id="3.10.105.10">
    <property type="entry name" value="Dipeptide-binding Protein, Domain 3"/>
    <property type="match status" value="1"/>
</dbReference>
<keyword evidence="3" id="KW-0813">Transport</keyword>
<feature type="signal peptide" evidence="5">
    <location>
        <begin position="1"/>
        <end position="28"/>
    </location>
</feature>
<dbReference type="Gene3D" id="3.40.190.10">
    <property type="entry name" value="Periplasmic binding protein-like II"/>
    <property type="match status" value="1"/>
</dbReference>
<dbReference type="InterPro" id="IPR023765">
    <property type="entry name" value="SBP_5_CS"/>
</dbReference>
<feature type="chain" id="PRO_5032379828" evidence="5">
    <location>
        <begin position="29"/>
        <end position="533"/>
    </location>
</feature>
<dbReference type="PROSITE" id="PS01040">
    <property type="entry name" value="SBP_BACTERIAL_5"/>
    <property type="match status" value="1"/>
</dbReference>
<keyword evidence="8" id="KW-1185">Reference proteome</keyword>
<protein>
    <submittedName>
        <fullName evidence="7">ABC transporter substrate-binding protein</fullName>
    </submittedName>
</protein>
<accession>A0A7S8C4N2</accession>
<evidence type="ECO:0000259" key="6">
    <source>
        <dbReference type="Pfam" id="PF00496"/>
    </source>
</evidence>
<evidence type="ECO:0000313" key="7">
    <source>
        <dbReference type="EMBL" id="QPC43252.1"/>
    </source>
</evidence>
<dbReference type="InterPro" id="IPR000914">
    <property type="entry name" value="SBP_5_dom"/>
</dbReference>
<dbReference type="KEGG" id="kmn:HW532_11455"/>
<dbReference type="InterPro" id="IPR039424">
    <property type="entry name" value="SBP_5"/>
</dbReference>
<comment type="subcellular location">
    <subcellularLocation>
        <location evidence="1">Periplasm</location>
    </subcellularLocation>
</comment>
<dbReference type="GO" id="GO:0015833">
    <property type="term" value="P:peptide transport"/>
    <property type="evidence" value="ECO:0007669"/>
    <property type="project" value="TreeGrafter"/>
</dbReference>